<evidence type="ECO:0000313" key="2">
    <source>
        <dbReference type="EMBL" id="MSS85002.1"/>
    </source>
</evidence>
<comment type="caution">
    <text evidence="2">The sequence shown here is derived from an EMBL/GenBank/DDBJ whole genome shotgun (WGS) entry which is preliminary data.</text>
</comment>
<keyword evidence="3" id="KW-1185">Reference proteome</keyword>
<dbReference type="Gene3D" id="1.10.10.10">
    <property type="entry name" value="Winged helix-like DNA-binding domain superfamily/Winged helix DNA-binding domain"/>
    <property type="match status" value="1"/>
</dbReference>
<dbReference type="SUPFAM" id="SSF46955">
    <property type="entry name" value="Putative DNA-binding domain"/>
    <property type="match status" value="1"/>
</dbReference>
<gene>
    <name evidence="2" type="ORF">FYJ24_09540</name>
</gene>
<dbReference type="AlphaFoldDB" id="A0A6N7W993"/>
<dbReference type="Proteomes" id="UP000470875">
    <property type="component" value="Unassembled WGS sequence"/>
</dbReference>
<evidence type="ECO:0000313" key="3">
    <source>
        <dbReference type="Proteomes" id="UP000470875"/>
    </source>
</evidence>
<organism evidence="2 3">
    <name type="scientific">Scrofimicrobium canadense</name>
    <dbReference type="NCBI Taxonomy" id="2652290"/>
    <lineage>
        <taxon>Bacteria</taxon>
        <taxon>Bacillati</taxon>
        <taxon>Actinomycetota</taxon>
        <taxon>Actinomycetes</taxon>
        <taxon>Actinomycetales</taxon>
        <taxon>Actinomycetaceae</taxon>
        <taxon>Scrofimicrobium</taxon>
    </lineage>
</organism>
<accession>A0A6N7W993</accession>
<name>A0A6N7W993_9ACTO</name>
<dbReference type="RefSeq" id="WP_154545864.1">
    <property type="nucleotide sequence ID" value="NZ_VULO01000011.1"/>
</dbReference>
<dbReference type="InterPro" id="IPR041657">
    <property type="entry name" value="HTH_17"/>
</dbReference>
<protein>
    <submittedName>
        <fullName evidence="2">Helix-turn-helix domain-containing protein</fullName>
    </submittedName>
</protein>
<dbReference type="EMBL" id="VULO01000011">
    <property type="protein sequence ID" value="MSS85002.1"/>
    <property type="molecule type" value="Genomic_DNA"/>
</dbReference>
<sequence length="68" mass="7603">MTVSAPPLPKLLTVNDLAQIFDVSRATIYRWRSEGKPLPRAIQIGSCPRWHPDEVARFVAEQEGTGDL</sequence>
<dbReference type="InterPro" id="IPR009061">
    <property type="entry name" value="DNA-bd_dom_put_sf"/>
</dbReference>
<dbReference type="InterPro" id="IPR036388">
    <property type="entry name" value="WH-like_DNA-bd_sf"/>
</dbReference>
<feature type="domain" description="Helix-turn-helix" evidence="1">
    <location>
        <begin position="11"/>
        <end position="62"/>
    </location>
</feature>
<evidence type="ECO:0000259" key="1">
    <source>
        <dbReference type="Pfam" id="PF12728"/>
    </source>
</evidence>
<proteinExistence type="predicted"/>
<reference evidence="2 3" key="1">
    <citation type="submission" date="2019-08" db="EMBL/GenBank/DDBJ databases">
        <title>In-depth cultivation of the pig gut microbiome towards novel bacterial diversity and tailored functional studies.</title>
        <authorList>
            <person name="Wylensek D."/>
            <person name="Hitch T.C.A."/>
            <person name="Clavel T."/>
        </authorList>
    </citation>
    <scope>NUCLEOTIDE SEQUENCE [LARGE SCALE GENOMIC DNA]</scope>
    <source>
        <strain evidence="2 3">WB03_NA08</strain>
    </source>
</reference>
<dbReference type="Pfam" id="PF12728">
    <property type="entry name" value="HTH_17"/>
    <property type="match status" value="1"/>
</dbReference>